<dbReference type="EMBL" id="QJKJ01013152">
    <property type="protein sequence ID" value="RDX67051.1"/>
    <property type="molecule type" value="Genomic_DNA"/>
</dbReference>
<organism evidence="2 3">
    <name type="scientific">Mucuna pruriens</name>
    <name type="common">Velvet bean</name>
    <name type="synonym">Dolichos pruriens</name>
    <dbReference type="NCBI Taxonomy" id="157652"/>
    <lineage>
        <taxon>Eukaryota</taxon>
        <taxon>Viridiplantae</taxon>
        <taxon>Streptophyta</taxon>
        <taxon>Embryophyta</taxon>
        <taxon>Tracheophyta</taxon>
        <taxon>Spermatophyta</taxon>
        <taxon>Magnoliopsida</taxon>
        <taxon>eudicotyledons</taxon>
        <taxon>Gunneridae</taxon>
        <taxon>Pentapetalae</taxon>
        <taxon>rosids</taxon>
        <taxon>fabids</taxon>
        <taxon>Fabales</taxon>
        <taxon>Fabaceae</taxon>
        <taxon>Papilionoideae</taxon>
        <taxon>50 kb inversion clade</taxon>
        <taxon>NPAAA clade</taxon>
        <taxon>indigoferoid/millettioid clade</taxon>
        <taxon>Phaseoleae</taxon>
        <taxon>Mucuna</taxon>
    </lineage>
</organism>
<name>A0A371ELW8_MUCPR</name>
<dbReference type="Proteomes" id="UP000257109">
    <property type="component" value="Unassembled WGS sequence"/>
</dbReference>
<gene>
    <name evidence="2" type="ORF">CR513_54113</name>
</gene>
<comment type="caution">
    <text evidence="2">The sequence shown here is derived from an EMBL/GenBank/DDBJ whole genome shotgun (WGS) entry which is preliminary data.</text>
</comment>
<feature type="compositionally biased region" description="Basic and acidic residues" evidence="1">
    <location>
        <begin position="31"/>
        <end position="46"/>
    </location>
</feature>
<evidence type="ECO:0000256" key="1">
    <source>
        <dbReference type="SAM" id="MobiDB-lite"/>
    </source>
</evidence>
<feature type="region of interest" description="Disordered" evidence="1">
    <location>
        <begin position="1"/>
        <end position="60"/>
    </location>
</feature>
<feature type="non-terminal residue" evidence="2">
    <location>
        <position position="1"/>
    </location>
</feature>
<evidence type="ECO:0000313" key="2">
    <source>
        <dbReference type="EMBL" id="RDX67051.1"/>
    </source>
</evidence>
<dbReference type="AlphaFoldDB" id="A0A371ELW8"/>
<reference evidence="2" key="1">
    <citation type="submission" date="2018-05" db="EMBL/GenBank/DDBJ databases">
        <title>Draft genome of Mucuna pruriens seed.</title>
        <authorList>
            <person name="Nnadi N.E."/>
            <person name="Vos R."/>
            <person name="Hasami M.H."/>
            <person name="Devisetty U.K."/>
            <person name="Aguiy J.C."/>
        </authorList>
    </citation>
    <scope>NUCLEOTIDE SEQUENCE [LARGE SCALE GENOMIC DNA]</scope>
    <source>
        <strain evidence="2">JCA_2017</strain>
    </source>
</reference>
<sequence>MPPPGDITKLQVDGLKIEKVGGRKAKSNGGGKDKTLDNGVHPRDTVPDMVGERSNGQEDQ</sequence>
<accession>A0A371ELW8</accession>
<proteinExistence type="predicted"/>
<evidence type="ECO:0000313" key="3">
    <source>
        <dbReference type="Proteomes" id="UP000257109"/>
    </source>
</evidence>
<keyword evidence="3" id="KW-1185">Reference proteome</keyword>
<protein>
    <submittedName>
        <fullName evidence="2">Uncharacterized protein</fullName>
    </submittedName>
</protein>